<dbReference type="EMBL" id="QQAX01000029">
    <property type="protein sequence ID" value="RDI39052.1"/>
    <property type="molecule type" value="Genomic_DNA"/>
</dbReference>
<reference evidence="2 3" key="1">
    <citation type="submission" date="2018-07" db="EMBL/GenBank/DDBJ databases">
        <title>Genomic Encyclopedia of Type Strains, Phase IV (KMG-IV): sequencing the most valuable type-strain genomes for metagenomic binning, comparative biology and taxonomic classification.</title>
        <authorList>
            <person name="Goeker M."/>
        </authorList>
    </citation>
    <scope>NUCLEOTIDE SEQUENCE [LARGE SCALE GENOMIC DNA]</scope>
    <source>
        <strain evidence="2 3">DSM 16500</strain>
    </source>
</reference>
<name>A0A370G5H1_9COXI</name>
<keyword evidence="3" id="KW-1185">Reference proteome</keyword>
<keyword evidence="1" id="KW-0732">Signal</keyword>
<proteinExistence type="predicted"/>
<evidence type="ECO:0000256" key="1">
    <source>
        <dbReference type="SAM" id="SignalP"/>
    </source>
</evidence>
<comment type="caution">
    <text evidence="2">The sequence shown here is derived from an EMBL/GenBank/DDBJ whole genome shotgun (WGS) entry which is preliminary data.</text>
</comment>
<protein>
    <submittedName>
        <fullName evidence="2">Uncharacterized protein</fullName>
    </submittedName>
</protein>
<organism evidence="2 3">
    <name type="scientific">Aquicella lusitana</name>
    <dbReference type="NCBI Taxonomy" id="254246"/>
    <lineage>
        <taxon>Bacteria</taxon>
        <taxon>Pseudomonadati</taxon>
        <taxon>Pseudomonadota</taxon>
        <taxon>Gammaproteobacteria</taxon>
        <taxon>Legionellales</taxon>
        <taxon>Coxiellaceae</taxon>
        <taxon>Aquicella</taxon>
    </lineage>
</organism>
<gene>
    <name evidence="2" type="ORF">C8D86_1298</name>
</gene>
<accession>A0A370G5H1</accession>
<dbReference type="AlphaFoldDB" id="A0A370G5H1"/>
<dbReference type="Proteomes" id="UP000254720">
    <property type="component" value="Unassembled WGS sequence"/>
</dbReference>
<feature type="signal peptide" evidence="1">
    <location>
        <begin position="1"/>
        <end position="21"/>
    </location>
</feature>
<sequence length="164" mass="17955">MRTLAIFSGLSALIISLSAFAGSMQIMIDCQSSSKDAKISGYMPGDGMDYDVKITIDDATLRYVNACVDAQCSNVLGQGVLLTTHHIKQRIFTIAFANLLNAELTPTGSFYAIPSTVKTKRDGVGYSARYKAVYYGLDPRSTDTPKALLKKPIELMCKHRYGIR</sequence>
<evidence type="ECO:0000313" key="2">
    <source>
        <dbReference type="EMBL" id="RDI39052.1"/>
    </source>
</evidence>
<evidence type="ECO:0000313" key="3">
    <source>
        <dbReference type="Proteomes" id="UP000254720"/>
    </source>
</evidence>
<feature type="chain" id="PRO_5016728232" evidence="1">
    <location>
        <begin position="22"/>
        <end position="164"/>
    </location>
</feature>